<accession>A0A9J6CEW2</accession>
<dbReference type="PANTHER" id="PTHR10174">
    <property type="entry name" value="ALPHA-TOCOPHEROL TRANSFER PROTEIN-RELATED"/>
    <property type="match status" value="1"/>
</dbReference>
<dbReference type="PROSITE" id="PS50191">
    <property type="entry name" value="CRAL_TRIO"/>
    <property type="match status" value="1"/>
</dbReference>
<evidence type="ECO:0000313" key="3">
    <source>
        <dbReference type="Proteomes" id="UP001107558"/>
    </source>
</evidence>
<dbReference type="AlphaFoldDB" id="A0A9J6CEW2"/>
<dbReference type="Gene3D" id="1.10.8.20">
    <property type="entry name" value="N-terminal domain of phosphatidylinositol transfer protein sec14p"/>
    <property type="match status" value="1"/>
</dbReference>
<dbReference type="CDD" id="cd00170">
    <property type="entry name" value="SEC14"/>
    <property type="match status" value="1"/>
</dbReference>
<protein>
    <recommendedName>
        <fullName evidence="1">CRAL-TRIO domain-containing protein</fullName>
    </recommendedName>
</protein>
<evidence type="ECO:0000313" key="2">
    <source>
        <dbReference type="EMBL" id="KAG5680477.1"/>
    </source>
</evidence>
<dbReference type="Pfam" id="PF00650">
    <property type="entry name" value="CRAL_TRIO"/>
    <property type="match status" value="1"/>
</dbReference>
<dbReference type="GO" id="GO:1902936">
    <property type="term" value="F:phosphatidylinositol bisphosphate binding"/>
    <property type="evidence" value="ECO:0007669"/>
    <property type="project" value="TreeGrafter"/>
</dbReference>
<gene>
    <name evidence="2" type="ORF">PVAND_009985</name>
</gene>
<dbReference type="SUPFAM" id="SSF52087">
    <property type="entry name" value="CRAL/TRIO domain"/>
    <property type="match status" value="1"/>
</dbReference>
<keyword evidence="3" id="KW-1185">Reference proteome</keyword>
<dbReference type="OrthoDB" id="1434354at2759"/>
<evidence type="ECO:0000259" key="1">
    <source>
        <dbReference type="PROSITE" id="PS50191"/>
    </source>
</evidence>
<reference evidence="2" key="1">
    <citation type="submission" date="2021-03" db="EMBL/GenBank/DDBJ databases">
        <title>Chromosome level genome of the anhydrobiotic midge Polypedilum vanderplanki.</title>
        <authorList>
            <person name="Yoshida Y."/>
            <person name="Kikawada T."/>
            <person name="Gusev O."/>
        </authorList>
    </citation>
    <scope>NUCLEOTIDE SEQUENCE</scope>
    <source>
        <strain evidence="2">NIAS01</strain>
        <tissue evidence="2">Whole body or cell culture</tissue>
    </source>
</reference>
<name>A0A9J6CEW2_POLVA</name>
<dbReference type="Gene3D" id="3.40.525.10">
    <property type="entry name" value="CRAL-TRIO lipid binding domain"/>
    <property type="match status" value="1"/>
</dbReference>
<dbReference type="InterPro" id="IPR001251">
    <property type="entry name" value="CRAL-TRIO_dom"/>
</dbReference>
<dbReference type="EMBL" id="JADBJN010000001">
    <property type="protein sequence ID" value="KAG5680477.1"/>
    <property type="molecule type" value="Genomic_DNA"/>
</dbReference>
<dbReference type="InterPro" id="IPR036865">
    <property type="entry name" value="CRAL-TRIO_dom_sf"/>
</dbReference>
<dbReference type="PRINTS" id="PR00180">
    <property type="entry name" value="CRETINALDHBP"/>
</dbReference>
<dbReference type="GO" id="GO:0016020">
    <property type="term" value="C:membrane"/>
    <property type="evidence" value="ECO:0007669"/>
    <property type="project" value="TreeGrafter"/>
</dbReference>
<sequence>MESVKDESIAIEEIEAKLKELQQWINDDPEMPKKFEAILLLHYLKVARWRVEKAQTMIKLSLQLRTEHPEIFTDRDPLKKEMKDVFKATDMVLLSTTTEENYKIGVFRLLQDELDHIEFNDLIKAFFVMSDVRNIMFEPKLNDGEIIIFDMSQVSYHHVTKIVLSTLRLYLRYIQEAHPVKVRQIHIINCNPIIDKLMMLIKPFLSTRNYQMINCHTAGSETLFDFVPRELLPNELGGNHGPITEIKGFWLKQMEKHRDYIMDDDAWRLNIEQNNNSDEKEGGGVLDFLGIF</sequence>
<dbReference type="PANTHER" id="PTHR10174:SF222">
    <property type="entry name" value="GH10083P-RELATED"/>
    <property type="match status" value="1"/>
</dbReference>
<dbReference type="SMART" id="SM00516">
    <property type="entry name" value="SEC14"/>
    <property type="match status" value="1"/>
</dbReference>
<feature type="domain" description="CRAL-TRIO" evidence="1">
    <location>
        <begin position="82"/>
        <end position="244"/>
    </location>
</feature>
<dbReference type="Proteomes" id="UP001107558">
    <property type="component" value="Chromosome 1"/>
</dbReference>
<comment type="caution">
    <text evidence="2">The sequence shown here is derived from an EMBL/GenBank/DDBJ whole genome shotgun (WGS) entry which is preliminary data.</text>
</comment>
<proteinExistence type="predicted"/>
<dbReference type="InterPro" id="IPR036273">
    <property type="entry name" value="CRAL/TRIO_N_dom_sf"/>
</dbReference>
<organism evidence="2 3">
    <name type="scientific">Polypedilum vanderplanki</name>
    <name type="common">Sleeping chironomid midge</name>
    <dbReference type="NCBI Taxonomy" id="319348"/>
    <lineage>
        <taxon>Eukaryota</taxon>
        <taxon>Metazoa</taxon>
        <taxon>Ecdysozoa</taxon>
        <taxon>Arthropoda</taxon>
        <taxon>Hexapoda</taxon>
        <taxon>Insecta</taxon>
        <taxon>Pterygota</taxon>
        <taxon>Neoptera</taxon>
        <taxon>Endopterygota</taxon>
        <taxon>Diptera</taxon>
        <taxon>Nematocera</taxon>
        <taxon>Chironomoidea</taxon>
        <taxon>Chironomidae</taxon>
        <taxon>Chironominae</taxon>
        <taxon>Polypedilum</taxon>
        <taxon>Polypedilum</taxon>
    </lineage>
</organism>
<dbReference type="SUPFAM" id="SSF46938">
    <property type="entry name" value="CRAL/TRIO N-terminal domain"/>
    <property type="match status" value="1"/>
</dbReference>